<sequence>MDTEDTAFSQRSGEELASRGNTSNSTGRSYKSDIGFSGGAMMHTPRGVQVRTRPFPPNMAYLDEIAQFPTLMPRRKSKNDRWRVLRKGYQSNCRTSSCVELQETHR</sequence>
<dbReference type="AlphaFoldDB" id="A0AAE0CKV6"/>
<evidence type="ECO:0000313" key="3">
    <source>
        <dbReference type="Proteomes" id="UP001280121"/>
    </source>
</evidence>
<name>A0AAE0CKV6_9ROSI</name>
<comment type="caution">
    <text evidence="2">The sequence shown here is derived from an EMBL/GenBank/DDBJ whole genome shotgun (WGS) entry which is preliminary data.</text>
</comment>
<evidence type="ECO:0000256" key="1">
    <source>
        <dbReference type="SAM" id="MobiDB-lite"/>
    </source>
</evidence>
<dbReference type="Proteomes" id="UP001280121">
    <property type="component" value="Unassembled WGS sequence"/>
</dbReference>
<protein>
    <submittedName>
        <fullName evidence="2">Uncharacterized protein</fullName>
    </submittedName>
</protein>
<reference evidence="2" key="1">
    <citation type="journal article" date="2023" name="Plant J.">
        <title>Genome sequences and population genomics provide insights into the demographic history, inbreeding, and mutation load of two 'living fossil' tree species of Dipteronia.</title>
        <authorList>
            <person name="Feng Y."/>
            <person name="Comes H.P."/>
            <person name="Chen J."/>
            <person name="Zhu S."/>
            <person name="Lu R."/>
            <person name="Zhang X."/>
            <person name="Li P."/>
            <person name="Qiu J."/>
            <person name="Olsen K.M."/>
            <person name="Qiu Y."/>
        </authorList>
    </citation>
    <scope>NUCLEOTIDE SEQUENCE</scope>
    <source>
        <strain evidence="2">KIB01</strain>
    </source>
</reference>
<proteinExistence type="predicted"/>
<gene>
    <name evidence="2" type="ORF">Ddye_014753</name>
</gene>
<keyword evidence="3" id="KW-1185">Reference proteome</keyword>
<dbReference type="EMBL" id="JANJYI010000004">
    <property type="protein sequence ID" value="KAK2654897.1"/>
    <property type="molecule type" value="Genomic_DNA"/>
</dbReference>
<evidence type="ECO:0000313" key="2">
    <source>
        <dbReference type="EMBL" id="KAK2654897.1"/>
    </source>
</evidence>
<feature type="region of interest" description="Disordered" evidence="1">
    <location>
        <begin position="1"/>
        <end position="53"/>
    </location>
</feature>
<organism evidence="2 3">
    <name type="scientific">Dipteronia dyeriana</name>
    <dbReference type="NCBI Taxonomy" id="168575"/>
    <lineage>
        <taxon>Eukaryota</taxon>
        <taxon>Viridiplantae</taxon>
        <taxon>Streptophyta</taxon>
        <taxon>Embryophyta</taxon>
        <taxon>Tracheophyta</taxon>
        <taxon>Spermatophyta</taxon>
        <taxon>Magnoliopsida</taxon>
        <taxon>eudicotyledons</taxon>
        <taxon>Gunneridae</taxon>
        <taxon>Pentapetalae</taxon>
        <taxon>rosids</taxon>
        <taxon>malvids</taxon>
        <taxon>Sapindales</taxon>
        <taxon>Sapindaceae</taxon>
        <taxon>Hippocastanoideae</taxon>
        <taxon>Acereae</taxon>
        <taxon>Dipteronia</taxon>
    </lineage>
</organism>
<feature type="compositionally biased region" description="Polar residues" evidence="1">
    <location>
        <begin position="19"/>
        <end position="29"/>
    </location>
</feature>
<accession>A0AAE0CKV6</accession>
<feature type="compositionally biased region" description="Polar residues" evidence="1">
    <location>
        <begin position="1"/>
        <end position="11"/>
    </location>
</feature>